<sequence>MDGESALENGHPVAEEEAAASRSFSYPSPKQRHKSEEMSMMAEGESATLDLSTSTAVKGKKNVRGRRGRRTDGGRGRTAQRKLSSDSGVKVNSSRQRAVKGPRVKREDPIVKKKVMMRHRTKEREISSLTDCLTGYFEASGDRRARKPPGSYRSLIAGDGAFSSPSPSLSSRRTSLSQGTALTPVLAPTPPPTPTPGTDSASPEFSAAMDIGGSLIDSSIEIPEPLPAIASFFNEITQTAPSLARGPFSEEQDDDRRDAVMRCKVTLPVRARGKAAAAVLGAQKALKRLPLVEARPHKVAQLISPMQAKSPPRNPGMKQRLSLQKPPAKKVAQLKRLQSAPPKAIPQLIIIPKEAFSAPKLPLPRLSKPLVSTSAAMSFTLSTGNTVTRKDAGFYELVAPPSLPTSMPANSQPCLITSQPQTFAPTTQWNTDIVSAKAAASQAAYLPSMSIPGNHISTANYGRTGFSGTDGCGIGSYNLQYQNQQETQTHNTYNFQTGSHAGGQQSYRQQGPVNMPPPPMYAMQVRSPFMPTVVSTSAPVYSGVLPCATSTRMPQPAPPDYYDLNTLGGLANFDRLLIGLSKDSSYLDPQTGYPRMGTAAATLSRFFGWHTYMEEAKEDLTTFDPYSTFGPTQYAAYDETPTIQTVPHGVPYNGNVV</sequence>
<feature type="region of interest" description="Disordered" evidence="1">
    <location>
        <begin position="141"/>
        <end position="206"/>
    </location>
</feature>
<comment type="caution">
    <text evidence="2">The sequence shown here is derived from an EMBL/GenBank/DDBJ whole genome shotgun (WGS) entry which is preliminary data.</text>
</comment>
<dbReference type="AlphaFoldDB" id="A0A1W0X191"/>
<protein>
    <submittedName>
        <fullName evidence="2">Uncharacterized protein</fullName>
    </submittedName>
</protein>
<evidence type="ECO:0000256" key="1">
    <source>
        <dbReference type="SAM" id="MobiDB-lite"/>
    </source>
</evidence>
<keyword evidence="3" id="KW-1185">Reference proteome</keyword>
<dbReference type="EMBL" id="MTYJ01000024">
    <property type="protein sequence ID" value="OQV21257.1"/>
    <property type="molecule type" value="Genomic_DNA"/>
</dbReference>
<proteinExistence type="predicted"/>
<evidence type="ECO:0000313" key="2">
    <source>
        <dbReference type="EMBL" id="OQV21257.1"/>
    </source>
</evidence>
<organism evidence="2 3">
    <name type="scientific">Hypsibius exemplaris</name>
    <name type="common">Freshwater tardigrade</name>
    <dbReference type="NCBI Taxonomy" id="2072580"/>
    <lineage>
        <taxon>Eukaryota</taxon>
        <taxon>Metazoa</taxon>
        <taxon>Ecdysozoa</taxon>
        <taxon>Tardigrada</taxon>
        <taxon>Eutardigrada</taxon>
        <taxon>Parachela</taxon>
        <taxon>Hypsibioidea</taxon>
        <taxon>Hypsibiidae</taxon>
        <taxon>Hypsibius</taxon>
    </lineage>
</organism>
<accession>A0A1W0X191</accession>
<feature type="compositionally biased region" description="Polar residues" evidence="1">
    <location>
        <begin position="81"/>
        <end position="96"/>
    </location>
</feature>
<dbReference type="Proteomes" id="UP000192578">
    <property type="component" value="Unassembled WGS sequence"/>
</dbReference>
<name>A0A1W0X191_HYPEX</name>
<feature type="compositionally biased region" description="Low complexity" evidence="1">
    <location>
        <begin position="163"/>
        <end position="186"/>
    </location>
</feature>
<feature type="compositionally biased region" description="Basic residues" evidence="1">
    <location>
        <begin position="58"/>
        <end position="69"/>
    </location>
</feature>
<feature type="compositionally biased region" description="Low complexity" evidence="1">
    <location>
        <begin position="38"/>
        <end position="47"/>
    </location>
</feature>
<gene>
    <name evidence="2" type="ORF">BV898_04743</name>
</gene>
<reference evidence="3" key="1">
    <citation type="submission" date="2017-01" db="EMBL/GenBank/DDBJ databases">
        <title>Comparative genomics of anhydrobiosis in the tardigrade Hypsibius dujardini.</title>
        <authorList>
            <person name="Yoshida Y."/>
            <person name="Koutsovoulos G."/>
            <person name="Laetsch D."/>
            <person name="Stevens L."/>
            <person name="Kumar S."/>
            <person name="Horikawa D."/>
            <person name="Ishino K."/>
            <person name="Komine S."/>
            <person name="Tomita M."/>
            <person name="Blaxter M."/>
            <person name="Arakawa K."/>
        </authorList>
    </citation>
    <scope>NUCLEOTIDE SEQUENCE [LARGE SCALE GENOMIC DNA]</scope>
    <source>
        <strain evidence="3">Z151</strain>
    </source>
</reference>
<evidence type="ECO:0000313" key="3">
    <source>
        <dbReference type="Proteomes" id="UP000192578"/>
    </source>
</evidence>
<feature type="region of interest" description="Disordered" evidence="1">
    <location>
        <begin position="1"/>
        <end position="112"/>
    </location>
</feature>